<organism evidence="8 9">
    <name type="scientific">Catenaria anguillulae PL171</name>
    <dbReference type="NCBI Taxonomy" id="765915"/>
    <lineage>
        <taxon>Eukaryota</taxon>
        <taxon>Fungi</taxon>
        <taxon>Fungi incertae sedis</taxon>
        <taxon>Blastocladiomycota</taxon>
        <taxon>Blastocladiomycetes</taxon>
        <taxon>Blastocladiales</taxon>
        <taxon>Catenariaceae</taxon>
        <taxon>Catenaria</taxon>
    </lineage>
</organism>
<dbReference type="InterPro" id="IPR046347">
    <property type="entry name" value="bZIP_sf"/>
</dbReference>
<keyword evidence="9" id="KW-1185">Reference proteome</keyword>
<comment type="subcellular location">
    <subcellularLocation>
        <location evidence="1">Nucleus</location>
    </subcellularLocation>
</comment>
<dbReference type="Proteomes" id="UP000193411">
    <property type="component" value="Unassembled WGS sequence"/>
</dbReference>
<dbReference type="SUPFAM" id="SSF57959">
    <property type="entry name" value="Leucine zipper domain"/>
    <property type="match status" value="1"/>
</dbReference>
<dbReference type="InterPro" id="IPR004827">
    <property type="entry name" value="bZIP"/>
</dbReference>
<evidence type="ECO:0000256" key="2">
    <source>
        <dbReference type="ARBA" id="ARBA00023015"/>
    </source>
</evidence>
<dbReference type="Gene3D" id="1.20.5.170">
    <property type="match status" value="1"/>
</dbReference>
<reference evidence="8 9" key="1">
    <citation type="submission" date="2016-07" db="EMBL/GenBank/DDBJ databases">
        <title>Pervasive Adenine N6-methylation of Active Genes in Fungi.</title>
        <authorList>
            <consortium name="DOE Joint Genome Institute"/>
            <person name="Mondo S.J."/>
            <person name="Dannebaum R.O."/>
            <person name="Kuo R.C."/>
            <person name="Labutti K."/>
            <person name="Haridas S."/>
            <person name="Kuo A."/>
            <person name="Salamov A."/>
            <person name="Ahrendt S.R."/>
            <person name="Lipzen A."/>
            <person name="Sullivan W."/>
            <person name="Andreopoulos W.B."/>
            <person name="Clum A."/>
            <person name="Lindquist E."/>
            <person name="Daum C."/>
            <person name="Ramamoorthy G.K."/>
            <person name="Gryganskyi A."/>
            <person name="Culley D."/>
            <person name="Magnuson J.K."/>
            <person name="James T.Y."/>
            <person name="O'Malley M.A."/>
            <person name="Stajich J.E."/>
            <person name="Spatafora J.W."/>
            <person name="Visel A."/>
            <person name="Grigoriev I.V."/>
        </authorList>
    </citation>
    <scope>NUCLEOTIDE SEQUENCE [LARGE SCALE GENOMIC DNA]</scope>
    <source>
        <strain evidence="8 9">PL171</strain>
    </source>
</reference>
<accession>A0A1Y2HUZ9</accession>
<feature type="coiled-coil region" evidence="6">
    <location>
        <begin position="22"/>
        <end position="56"/>
    </location>
</feature>
<keyword evidence="5" id="KW-0539">Nucleus</keyword>
<dbReference type="GO" id="GO:0001228">
    <property type="term" value="F:DNA-binding transcription activator activity, RNA polymerase II-specific"/>
    <property type="evidence" value="ECO:0007669"/>
    <property type="project" value="TreeGrafter"/>
</dbReference>
<dbReference type="STRING" id="765915.A0A1Y2HUZ9"/>
<feature type="non-terminal residue" evidence="8">
    <location>
        <position position="58"/>
    </location>
</feature>
<comment type="caution">
    <text evidence="8">The sequence shown here is derived from an EMBL/GenBank/DDBJ whole genome shotgun (WGS) entry which is preliminary data.</text>
</comment>
<dbReference type="GO" id="GO:0000977">
    <property type="term" value="F:RNA polymerase II transcription regulatory region sequence-specific DNA binding"/>
    <property type="evidence" value="ECO:0007669"/>
    <property type="project" value="TreeGrafter"/>
</dbReference>
<evidence type="ECO:0000256" key="5">
    <source>
        <dbReference type="ARBA" id="ARBA00023242"/>
    </source>
</evidence>
<dbReference type="PROSITE" id="PS00036">
    <property type="entry name" value="BZIP_BASIC"/>
    <property type="match status" value="1"/>
</dbReference>
<evidence type="ECO:0000259" key="7">
    <source>
        <dbReference type="PROSITE" id="PS50217"/>
    </source>
</evidence>
<sequence length="58" mass="6893">EEKRRRNTEASARFRLRKKAKEQALERAASELAARLDQLERRTKELETENAWLRGILV</sequence>
<feature type="non-terminal residue" evidence="8">
    <location>
        <position position="1"/>
    </location>
</feature>
<dbReference type="PANTHER" id="PTHR13044:SF14">
    <property type="entry name" value="CRYPTOCEPHAL, ISOFORM A"/>
    <property type="match status" value="1"/>
</dbReference>
<gene>
    <name evidence="8" type="ORF">BCR44DRAFT_104672</name>
</gene>
<keyword evidence="2" id="KW-0805">Transcription regulation</keyword>
<dbReference type="PANTHER" id="PTHR13044">
    <property type="entry name" value="ACTIVATING TRANSCRIPTION FACTOR ATF 4/5"/>
    <property type="match status" value="1"/>
</dbReference>
<dbReference type="EMBL" id="MCFL01000008">
    <property type="protein sequence ID" value="ORZ38438.1"/>
    <property type="molecule type" value="Genomic_DNA"/>
</dbReference>
<name>A0A1Y2HUZ9_9FUNG</name>
<keyword evidence="3" id="KW-0238">DNA-binding</keyword>
<keyword evidence="6" id="KW-0175">Coiled coil</keyword>
<dbReference type="GO" id="GO:0005634">
    <property type="term" value="C:nucleus"/>
    <property type="evidence" value="ECO:0007669"/>
    <property type="project" value="UniProtKB-SubCell"/>
</dbReference>
<proteinExistence type="predicted"/>
<evidence type="ECO:0000313" key="8">
    <source>
        <dbReference type="EMBL" id="ORZ38438.1"/>
    </source>
</evidence>
<evidence type="ECO:0000256" key="6">
    <source>
        <dbReference type="SAM" id="Coils"/>
    </source>
</evidence>
<dbReference type="PROSITE" id="PS50217">
    <property type="entry name" value="BZIP"/>
    <property type="match status" value="1"/>
</dbReference>
<evidence type="ECO:0000256" key="3">
    <source>
        <dbReference type="ARBA" id="ARBA00023125"/>
    </source>
</evidence>
<evidence type="ECO:0000313" key="9">
    <source>
        <dbReference type="Proteomes" id="UP000193411"/>
    </source>
</evidence>
<dbReference type="Pfam" id="PF07716">
    <property type="entry name" value="bZIP_2"/>
    <property type="match status" value="1"/>
</dbReference>
<evidence type="ECO:0000256" key="4">
    <source>
        <dbReference type="ARBA" id="ARBA00023163"/>
    </source>
</evidence>
<feature type="domain" description="BZIP" evidence="7">
    <location>
        <begin position="1"/>
        <end position="58"/>
    </location>
</feature>
<dbReference type="AlphaFoldDB" id="A0A1Y2HUZ9"/>
<protein>
    <recommendedName>
        <fullName evidence="7">BZIP domain-containing protein</fullName>
    </recommendedName>
</protein>
<keyword evidence="4" id="KW-0804">Transcription</keyword>
<evidence type="ECO:0000256" key="1">
    <source>
        <dbReference type="ARBA" id="ARBA00004123"/>
    </source>
</evidence>